<accession>A0A2I7N9I2</accession>
<dbReference type="PIRSF" id="PIRSF006060">
    <property type="entry name" value="AA_transporter"/>
    <property type="match status" value="1"/>
</dbReference>
<evidence type="ECO:0000256" key="5">
    <source>
        <dbReference type="ARBA" id="ARBA00022692"/>
    </source>
</evidence>
<keyword evidence="4" id="KW-1003">Cell membrane</keyword>
<name>A0A2I7N9I2_9NEIS</name>
<dbReference type="AlphaFoldDB" id="A0A2I7N9I2"/>
<organism evidence="10 11">
    <name type="scientific">Aquella oligotrophica</name>
    <dbReference type="NCBI Taxonomy" id="2067065"/>
    <lineage>
        <taxon>Bacteria</taxon>
        <taxon>Pseudomonadati</taxon>
        <taxon>Pseudomonadota</taxon>
        <taxon>Betaproteobacteria</taxon>
        <taxon>Neisseriales</taxon>
        <taxon>Neisseriaceae</taxon>
        <taxon>Aquella</taxon>
    </lineage>
</organism>
<dbReference type="OrthoDB" id="3185104at2"/>
<evidence type="ECO:0000256" key="6">
    <source>
        <dbReference type="ARBA" id="ARBA00022989"/>
    </source>
</evidence>
<feature type="transmembrane region" description="Helical" evidence="9">
    <location>
        <begin position="387"/>
        <end position="406"/>
    </location>
</feature>
<feature type="transmembrane region" description="Helical" evidence="9">
    <location>
        <begin position="412"/>
        <end position="429"/>
    </location>
</feature>
<gene>
    <name evidence="10" type="ORF">CUN60_12670</name>
</gene>
<feature type="transmembrane region" description="Helical" evidence="9">
    <location>
        <begin position="201"/>
        <end position="218"/>
    </location>
</feature>
<feature type="transmembrane region" description="Helical" evidence="9">
    <location>
        <begin position="230"/>
        <end position="251"/>
    </location>
</feature>
<comment type="function">
    <text evidence="8">Major component of the acid-resistance (AR) system allowing enteric pathogens to survive the acidic environment in the stomach. Exchanges extracellular arginine for its intracellular decarboxylation product agmatine (Agm) thereby expelling intracellular protons. Probably undergoes several conformational states in order to translocate the substrate across the membrane; keeps the substrate accessible to only 1 side of the membrane at a time by opening and closing 3 membrane-internal gates.</text>
</comment>
<dbReference type="Gene3D" id="1.20.1740.10">
    <property type="entry name" value="Amino acid/polyamine transporter I"/>
    <property type="match status" value="1"/>
</dbReference>
<dbReference type="GO" id="GO:0022857">
    <property type="term" value="F:transmembrane transporter activity"/>
    <property type="evidence" value="ECO:0007669"/>
    <property type="project" value="InterPro"/>
</dbReference>
<evidence type="ECO:0000256" key="4">
    <source>
        <dbReference type="ARBA" id="ARBA00022475"/>
    </source>
</evidence>
<keyword evidence="7 9" id="KW-0472">Membrane</keyword>
<feature type="transmembrane region" description="Helical" evidence="9">
    <location>
        <begin position="356"/>
        <end position="375"/>
    </location>
</feature>
<feature type="transmembrane region" description="Helical" evidence="9">
    <location>
        <begin position="92"/>
        <end position="117"/>
    </location>
</feature>
<protein>
    <recommendedName>
        <fullName evidence="3">Arginine/agmatine antiporter</fullName>
    </recommendedName>
</protein>
<keyword evidence="5 9" id="KW-0812">Transmembrane</keyword>
<evidence type="ECO:0000256" key="3">
    <source>
        <dbReference type="ARBA" id="ARBA00021069"/>
    </source>
</evidence>
<proteinExistence type="inferred from homology"/>
<feature type="transmembrane region" description="Helical" evidence="9">
    <location>
        <begin position="271"/>
        <end position="298"/>
    </location>
</feature>
<dbReference type="Pfam" id="PF13520">
    <property type="entry name" value="AA_permease_2"/>
    <property type="match status" value="1"/>
</dbReference>
<dbReference type="RefSeq" id="WP_102952392.1">
    <property type="nucleotide sequence ID" value="NZ_CP024847.1"/>
</dbReference>
<feature type="transmembrane region" description="Helical" evidence="9">
    <location>
        <begin position="154"/>
        <end position="174"/>
    </location>
</feature>
<evidence type="ECO:0000313" key="10">
    <source>
        <dbReference type="EMBL" id="AUR53106.1"/>
    </source>
</evidence>
<evidence type="ECO:0000256" key="7">
    <source>
        <dbReference type="ARBA" id="ARBA00023136"/>
    </source>
</evidence>
<keyword evidence="6 9" id="KW-1133">Transmembrane helix</keyword>
<evidence type="ECO:0000256" key="2">
    <source>
        <dbReference type="ARBA" id="ARBA00008220"/>
    </source>
</evidence>
<dbReference type="InterPro" id="IPR050367">
    <property type="entry name" value="APC_superfamily"/>
</dbReference>
<dbReference type="PANTHER" id="PTHR42770:SF18">
    <property type="entry name" value="ARGININE_AGMATINE ANTIPORTER"/>
    <property type="match status" value="1"/>
</dbReference>
<keyword evidence="11" id="KW-1185">Reference proteome</keyword>
<comment type="similarity">
    <text evidence="2">Belongs to the amino acid-polyamine-organocation (APC) superfamily. Basic amino acid/polyamine antiporter (APA) (TC 2.A.3.2) family.</text>
</comment>
<reference evidence="11" key="1">
    <citation type="submission" date="2017-11" db="EMBL/GenBank/DDBJ databases">
        <authorList>
            <person name="Chan K.G."/>
            <person name="Lee L.S."/>
        </authorList>
    </citation>
    <scope>NUCLEOTIDE SEQUENCE [LARGE SCALE GENOMIC DNA]</scope>
    <source>
        <strain evidence="11">DSM 100970</strain>
    </source>
</reference>
<sequence length="435" mass="46459">MLANKKGISQIGLVAAMFLVTSNMLGSGVYMLPASLAGIGGISLIGWGVAMLGVIALALVFARLAIIVPGGAGPYSYARAAFGDFIGYQTNFVYSLANWIALVSMVTIVVGYLANIFPLFNNLAISAATQIIIIWLFTWLNIRGAKVVGLVQSLAFLLAVFPLLFVAIFGWHWFSYDTFMAGWNASHQTPITAVNSSFNNIMWAFIGVESACVSAAVVKNPRKNIPLATILGVMIAATIYIATCTVMMGIIPNHQLAASSSPFADTLATIFHSHTAGILMSIVAIIDCSGAMAGWTLVTGHTARAAAEDNLFPSVFAKTNKHGVPAIGLTILAVVMSFVVVLTISPTAQQQFNKIITMSVILYLIPYIFSAFAVIKLGKIEVGSKNYWLYVTLGLIAAVFCMWSILGSDKPLTVWAFLVMIASTVFFAFKGYGSK</sequence>
<dbReference type="KEGG" id="nba:CUN60_12670"/>
<evidence type="ECO:0000313" key="11">
    <source>
        <dbReference type="Proteomes" id="UP000236655"/>
    </source>
</evidence>
<dbReference type="InterPro" id="IPR002293">
    <property type="entry name" value="AA/rel_permease1"/>
</dbReference>
<dbReference type="GO" id="GO:0005886">
    <property type="term" value="C:plasma membrane"/>
    <property type="evidence" value="ECO:0007669"/>
    <property type="project" value="UniProtKB-SubCell"/>
</dbReference>
<feature type="transmembrane region" description="Helical" evidence="9">
    <location>
        <begin position="324"/>
        <end position="344"/>
    </location>
</feature>
<dbReference type="PANTHER" id="PTHR42770">
    <property type="entry name" value="AMINO ACID TRANSPORTER-RELATED"/>
    <property type="match status" value="1"/>
</dbReference>
<comment type="subcellular location">
    <subcellularLocation>
        <location evidence="1">Cell membrane</location>
        <topology evidence="1">Multi-pass membrane protein</topology>
    </subcellularLocation>
</comment>
<evidence type="ECO:0000256" key="9">
    <source>
        <dbReference type="SAM" id="Phobius"/>
    </source>
</evidence>
<feature type="transmembrane region" description="Helical" evidence="9">
    <location>
        <begin position="123"/>
        <end position="142"/>
    </location>
</feature>
<dbReference type="EMBL" id="CP024847">
    <property type="protein sequence ID" value="AUR53106.1"/>
    <property type="molecule type" value="Genomic_DNA"/>
</dbReference>
<feature type="transmembrane region" description="Helical" evidence="9">
    <location>
        <begin position="44"/>
        <end position="71"/>
    </location>
</feature>
<evidence type="ECO:0000256" key="8">
    <source>
        <dbReference type="ARBA" id="ARBA00045636"/>
    </source>
</evidence>
<feature type="transmembrane region" description="Helical" evidence="9">
    <location>
        <begin position="12"/>
        <end position="32"/>
    </location>
</feature>
<dbReference type="Proteomes" id="UP000236655">
    <property type="component" value="Chromosome"/>
</dbReference>
<evidence type="ECO:0000256" key="1">
    <source>
        <dbReference type="ARBA" id="ARBA00004651"/>
    </source>
</evidence>